<sequence>GAGPLKLSLSYSSEFCSGVCYAAPLVYGPTCNANIAILSGDPDYKQCYSVEPINNIGTLVCCDGKGYDAQNNMNWYGLSCYLSIKSRNGWKSSKVDWDEEVVVITGGSRGLGNLLAETLAIRNVTVVILDIRSPEVENVNITYYECDVSKLEDVQRVAKEIIDE</sequence>
<comment type="caution">
    <text evidence="1">The sequence shown here is derived from an EMBL/GenBank/DDBJ whole genome shotgun (WGS) entry which is preliminary data.</text>
</comment>
<gene>
    <name evidence="1" type="ORF">RPERSI_LOCUS3417</name>
</gene>
<dbReference type="EMBL" id="CAJVQC010004231">
    <property type="protein sequence ID" value="CAG8537755.1"/>
    <property type="molecule type" value="Genomic_DNA"/>
</dbReference>
<evidence type="ECO:0000313" key="1">
    <source>
        <dbReference type="EMBL" id="CAG8537755.1"/>
    </source>
</evidence>
<organism evidence="1 2">
    <name type="scientific">Racocetra persica</name>
    <dbReference type="NCBI Taxonomy" id="160502"/>
    <lineage>
        <taxon>Eukaryota</taxon>
        <taxon>Fungi</taxon>
        <taxon>Fungi incertae sedis</taxon>
        <taxon>Mucoromycota</taxon>
        <taxon>Glomeromycotina</taxon>
        <taxon>Glomeromycetes</taxon>
        <taxon>Diversisporales</taxon>
        <taxon>Gigasporaceae</taxon>
        <taxon>Racocetra</taxon>
    </lineage>
</organism>
<accession>A0ACA9LNS3</accession>
<keyword evidence="2" id="KW-1185">Reference proteome</keyword>
<name>A0ACA9LNS3_9GLOM</name>
<proteinExistence type="predicted"/>
<reference evidence="1" key="1">
    <citation type="submission" date="2021-06" db="EMBL/GenBank/DDBJ databases">
        <authorList>
            <person name="Kallberg Y."/>
            <person name="Tangrot J."/>
            <person name="Rosling A."/>
        </authorList>
    </citation>
    <scope>NUCLEOTIDE SEQUENCE</scope>
    <source>
        <strain evidence="1">MA461A</strain>
    </source>
</reference>
<dbReference type="Proteomes" id="UP000789920">
    <property type="component" value="Unassembled WGS sequence"/>
</dbReference>
<evidence type="ECO:0000313" key="2">
    <source>
        <dbReference type="Proteomes" id="UP000789920"/>
    </source>
</evidence>
<protein>
    <submittedName>
        <fullName evidence="1">8340_t:CDS:1</fullName>
    </submittedName>
</protein>
<feature type="non-terminal residue" evidence="1">
    <location>
        <position position="164"/>
    </location>
</feature>
<feature type="non-terminal residue" evidence="1">
    <location>
        <position position="1"/>
    </location>
</feature>